<sequence length="158" mass="18334">MAAFSEFLSRLLTMTLLFFTLLFLELAKLCRSVTKYSDKRIITDTQYVNLIEQKYPTVCFSRHQHRPASECAVCLSEFHEGESVRGLRCGHVFHKDCLDKWLQQGFATCPLCRTQVLSDEVVRGYRRQRNPTLLDDSEEETMYVFSALLHTNGLHGMF</sequence>
<name>A0AAV8THI4_9ROSI</name>
<dbReference type="CDD" id="cd16473">
    <property type="entry name" value="RING-H2_RNF103"/>
    <property type="match status" value="1"/>
</dbReference>
<dbReference type="Pfam" id="PF13639">
    <property type="entry name" value="zf-RING_2"/>
    <property type="match status" value="1"/>
</dbReference>
<dbReference type="InterPro" id="IPR001841">
    <property type="entry name" value="Znf_RING"/>
</dbReference>
<evidence type="ECO:0000256" key="2">
    <source>
        <dbReference type="SAM" id="SignalP"/>
    </source>
</evidence>
<keyword evidence="1" id="KW-0863">Zinc-finger</keyword>
<keyword evidence="1" id="KW-0862">Zinc</keyword>
<dbReference type="PANTHER" id="PTHR47662:SF1">
    <property type="entry name" value="RING-TYPE DOMAIN-CONTAINING PROTEIN"/>
    <property type="match status" value="1"/>
</dbReference>
<dbReference type="Gene3D" id="3.30.40.10">
    <property type="entry name" value="Zinc/RING finger domain, C3HC4 (zinc finger)"/>
    <property type="match status" value="1"/>
</dbReference>
<comment type="caution">
    <text evidence="4">The sequence shown here is derived from an EMBL/GenBank/DDBJ whole genome shotgun (WGS) entry which is preliminary data.</text>
</comment>
<dbReference type="EMBL" id="JAIWQS010000005">
    <property type="protein sequence ID" value="KAJ8765710.1"/>
    <property type="molecule type" value="Genomic_DNA"/>
</dbReference>
<keyword evidence="5" id="KW-1185">Reference proteome</keyword>
<dbReference type="Proteomes" id="UP001159364">
    <property type="component" value="Linkage Group LG05"/>
</dbReference>
<feature type="chain" id="PRO_5043518831" description="RING-type domain-containing protein" evidence="2">
    <location>
        <begin position="33"/>
        <end position="158"/>
    </location>
</feature>
<gene>
    <name evidence="4" type="ORF">K2173_014832</name>
</gene>
<keyword evidence="1" id="KW-0479">Metal-binding</keyword>
<dbReference type="AlphaFoldDB" id="A0AAV8THI4"/>
<dbReference type="SUPFAM" id="SSF57850">
    <property type="entry name" value="RING/U-box"/>
    <property type="match status" value="1"/>
</dbReference>
<evidence type="ECO:0000313" key="5">
    <source>
        <dbReference type="Proteomes" id="UP001159364"/>
    </source>
</evidence>
<feature type="domain" description="RING-type" evidence="3">
    <location>
        <begin position="71"/>
        <end position="113"/>
    </location>
</feature>
<accession>A0AAV8THI4</accession>
<dbReference type="GO" id="GO:0008270">
    <property type="term" value="F:zinc ion binding"/>
    <property type="evidence" value="ECO:0007669"/>
    <property type="project" value="UniProtKB-KW"/>
</dbReference>
<dbReference type="PROSITE" id="PS50089">
    <property type="entry name" value="ZF_RING_2"/>
    <property type="match status" value="1"/>
</dbReference>
<organism evidence="4 5">
    <name type="scientific">Erythroxylum novogranatense</name>
    <dbReference type="NCBI Taxonomy" id="1862640"/>
    <lineage>
        <taxon>Eukaryota</taxon>
        <taxon>Viridiplantae</taxon>
        <taxon>Streptophyta</taxon>
        <taxon>Embryophyta</taxon>
        <taxon>Tracheophyta</taxon>
        <taxon>Spermatophyta</taxon>
        <taxon>Magnoliopsida</taxon>
        <taxon>eudicotyledons</taxon>
        <taxon>Gunneridae</taxon>
        <taxon>Pentapetalae</taxon>
        <taxon>rosids</taxon>
        <taxon>fabids</taxon>
        <taxon>Malpighiales</taxon>
        <taxon>Erythroxylaceae</taxon>
        <taxon>Erythroxylum</taxon>
    </lineage>
</organism>
<keyword evidence="2" id="KW-0732">Signal</keyword>
<reference evidence="4 5" key="1">
    <citation type="submission" date="2021-09" db="EMBL/GenBank/DDBJ databases">
        <title>Genomic insights and catalytic innovation underlie evolution of tropane alkaloids biosynthesis.</title>
        <authorList>
            <person name="Wang Y.-J."/>
            <person name="Tian T."/>
            <person name="Huang J.-P."/>
            <person name="Huang S.-X."/>
        </authorList>
    </citation>
    <scope>NUCLEOTIDE SEQUENCE [LARGE SCALE GENOMIC DNA]</scope>
    <source>
        <strain evidence="4">KIB-2018</strain>
        <tissue evidence="4">Leaf</tissue>
    </source>
</reference>
<protein>
    <recommendedName>
        <fullName evidence="3">RING-type domain-containing protein</fullName>
    </recommendedName>
</protein>
<evidence type="ECO:0000313" key="4">
    <source>
        <dbReference type="EMBL" id="KAJ8765710.1"/>
    </source>
</evidence>
<dbReference type="PANTHER" id="PTHR47662">
    <property type="entry name" value="RING-TYPE DOMAIN-CONTAINING PROTEIN"/>
    <property type="match status" value="1"/>
</dbReference>
<evidence type="ECO:0000256" key="1">
    <source>
        <dbReference type="PROSITE-ProRule" id="PRU00175"/>
    </source>
</evidence>
<dbReference type="SMART" id="SM00184">
    <property type="entry name" value="RING"/>
    <property type="match status" value="1"/>
</dbReference>
<proteinExistence type="predicted"/>
<dbReference type="InterPro" id="IPR013083">
    <property type="entry name" value="Znf_RING/FYVE/PHD"/>
</dbReference>
<feature type="signal peptide" evidence="2">
    <location>
        <begin position="1"/>
        <end position="32"/>
    </location>
</feature>
<evidence type="ECO:0000259" key="3">
    <source>
        <dbReference type="PROSITE" id="PS50089"/>
    </source>
</evidence>